<evidence type="ECO:0000313" key="3">
    <source>
        <dbReference type="Proteomes" id="UP000199690"/>
    </source>
</evidence>
<reference evidence="1" key="2">
    <citation type="submission" date="2016-10" db="EMBL/GenBank/DDBJ databases">
        <authorList>
            <person name="de Groot N.N."/>
        </authorList>
    </citation>
    <scope>NUCLEOTIDE SEQUENCE [LARGE SCALE GENOMIC DNA]</scope>
    <source>
        <strain evidence="1">ATCC 20501</strain>
    </source>
</reference>
<gene>
    <name evidence="1" type="ORF">SAMN02982929_00801</name>
    <name evidence="2" type="ORF">SAMN05216506_1011269</name>
</gene>
<dbReference type="SMR" id="A0A1H5V8P7"/>
<protein>
    <submittedName>
        <fullName evidence="1">Uncharacterized protein</fullName>
    </submittedName>
</protein>
<accession>A0A1I1KYT3</accession>
<dbReference type="Proteomes" id="UP000236729">
    <property type="component" value="Unassembled WGS sequence"/>
</dbReference>
<sequence>MGGHTIRLFPNSTITPHRNFTSRHAGNALSPWANKTPGFIIIIRSNIQRHTAPLESDHEIPSASHLSRANDVARQFDEMGSCNTWGLGIERYLIPDRELEENLGLYA</sequence>
<dbReference type="Proteomes" id="UP000199690">
    <property type="component" value="Unassembled WGS sequence"/>
</dbReference>
<name>A0A1H5V8P7_9PSEU</name>
<dbReference type="EMBL" id="FNVB01000002">
    <property type="protein sequence ID" value="SEF83564.1"/>
    <property type="molecule type" value="Genomic_DNA"/>
</dbReference>
<accession>A0A1H5V8P7</accession>
<evidence type="ECO:0000313" key="1">
    <source>
        <dbReference type="EMBL" id="SEF83564.1"/>
    </source>
</evidence>
<dbReference type="AlphaFoldDB" id="A0A1H5V8P7"/>
<reference evidence="3 4" key="1">
    <citation type="submission" date="2016-10" db="EMBL/GenBank/DDBJ databases">
        <authorList>
            <person name="Varghese N."/>
            <person name="Submissions S."/>
        </authorList>
    </citation>
    <scope>NUCLEOTIDE SEQUENCE [LARGE SCALE GENOMIC DNA]</scope>
    <source>
        <strain evidence="4">ATCC 20501</strain>
        <strain evidence="2 3">CGMCC 4.3529</strain>
    </source>
</reference>
<proteinExistence type="predicted"/>
<evidence type="ECO:0000313" key="2">
    <source>
        <dbReference type="EMBL" id="SFC63868.1"/>
    </source>
</evidence>
<dbReference type="EMBL" id="FOME01000001">
    <property type="protein sequence ID" value="SFC63868.1"/>
    <property type="molecule type" value="Genomic_DNA"/>
</dbReference>
<organism evidence="1 4">
    <name type="scientific">Saccharopolyspora kobensis</name>
    <dbReference type="NCBI Taxonomy" id="146035"/>
    <lineage>
        <taxon>Bacteria</taxon>
        <taxon>Bacillati</taxon>
        <taxon>Actinomycetota</taxon>
        <taxon>Actinomycetes</taxon>
        <taxon>Pseudonocardiales</taxon>
        <taxon>Pseudonocardiaceae</taxon>
        <taxon>Saccharopolyspora</taxon>
    </lineage>
</organism>
<evidence type="ECO:0000313" key="4">
    <source>
        <dbReference type="Proteomes" id="UP000236729"/>
    </source>
</evidence>
<keyword evidence="3" id="KW-1185">Reference proteome</keyword>